<dbReference type="SUPFAM" id="SSF117782">
    <property type="entry name" value="YbjQ-like"/>
    <property type="match status" value="1"/>
</dbReference>
<evidence type="ECO:0000256" key="1">
    <source>
        <dbReference type="ARBA" id="ARBA00010751"/>
    </source>
</evidence>
<evidence type="ECO:0000256" key="2">
    <source>
        <dbReference type="HAMAP-Rule" id="MF_00338"/>
    </source>
</evidence>
<reference evidence="3 4" key="1">
    <citation type="submission" date="2024-02" db="EMBL/GenBank/DDBJ databases">
        <title>Bacteria isolated from the canopy kelp, Nereocystis luetkeana.</title>
        <authorList>
            <person name="Pfister C.A."/>
            <person name="Younker I.T."/>
            <person name="Light S.H."/>
        </authorList>
    </citation>
    <scope>NUCLEOTIDE SEQUENCE [LARGE SCALE GENOMIC DNA]</scope>
    <source>
        <strain evidence="3 4">TI.2.07</strain>
    </source>
</reference>
<evidence type="ECO:0000313" key="3">
    <source>
        <dbReference type="EMBL" id="MEL0658495.1"/>
    </source>
</evidence>
<dbReference type="InterPro" id="IPR002765">
    <property type="entry name" value="UPF0145_YbjQ-like"/>
</dbReference>
<dbReference type="RefSeq" id="WP_341627148.1">
    <property type="nucleotide sequence ID" value="NZ_JBAKBA010000008.1"/>
</dbReference>
<dbReference type="InterPro" id="IPR035439">
    <property type="entry name" value="UPF0145_dom_sf"/>
</dbReference>
<name>A0ABU9H9L8_9GAMM</name>
<comment type="caution">
    <text evidence="3">The sequence shown here is derived from an EMBL/GenBank/DDBJ whole genome shotgun (WGS) entry which is preliminary data.</text>
</comment>
<dbReference type="EMBL" id="JBAKBA010000008">
    <property type="protein sequence ID" value="MEL0658495.1"/>
    <property type="molecule type" value="Genomic_DNA"/>
</dbReference>
<dbReference type="Pfam" id="PF01906">
    <property type="entry name" value="YbjQ_1"/>
    <property type="match status" value="1"/>
</dbReference>
<evidence type="ECO:0000313" key="4">
    <source>
        <dbReference type="Proteomes" id="UP001366060"/>
    </source>
</evidence>
<keyword evidence="4" id="KW-1185">Reference proteome</keyword>
<gene>
    <name evidence="3" type="ORF">V6255_05000</name>
</gene>
<dbReference type="Gene3D" id="3.30.110.70">
    <property type="entry name" value="Hypothetical protein apc22750. Chain B"/>
    <property type="match status" value="1"/>
</dbReference>
<dbReference type="Proteomes" id="UP001366060">
    <property type="component" value="Unassembled WGS sequence"/>
</dbReference>
<proteinExistence type="inferred from homology"/>
<dbReference type="PANTHER" id="PTHR34068">
    <property type="entry name" value="UPF0145 PROTEIN YBJQ"/>
    <property type="match status" value="1"/>
</dbReference>
<sequence length="170" mass="18435">MNVYQIMKDTSNASNVFAVNVTKSSDEAMLLLEQGFEGVQTINAMSEKEAMDLFFNSNSSSVMMSTSSFLTDDTKVVANYGIITSTIVSGTNIFRDMLAGVRDIVGGNSQTYMNKLEDLKDQAMNELKKKAIRLDCNAIISVSIDTEEISAQGKGMLMITATGTAVKVQV</sequence>
<accession>A0ABU9H9L8</accession>
<protein>
    <recommendedName>
        <fullName evidence="2">UPF0145 protein V6255_05000</fullName>
    </recommendedName>
</protein>
<dbReference type="PANTHER" id="PTHR34068:SF1">
    <property type="entry name" value="UPF0145 PROTEIN YBJQ"/>
    <property type="match status" value="1"/>
</dbReference>
<organism evidence="3 4">
    <name type="scientific">Psychromonas arctica</name>
    <dbReference type="NCBI Taxonomy" id="168275"/>
    <lineage>
        <taxon>Bacteria</taxon>
        <taxon>Pseudomonadati</taxon>
        <taxon>Pseudomonadota</taxon>
        <taxon>Gammaproteobacteria</taxon>
        <taxon>Alteromonadales</taxon>
        <taxon>Psychromonadaceae</taxon>
        <taxon>Psychromonas</taxon>
    </lineage>
</organism>
<comment type="similarity">
    <text evidence="1 2">Belongs to the UPF0145 family.</text>
</comment>
<dbReference type="HAMAP" id="MF_00338">
    <property type="entry name" value="UPF0145"/>
    <property type="match status" value="1"/>
</dbReference>